<evidence type="ECO:0000256" key="13">
    <source>
        <dbReference type="SAM" id="Phobius"/>
    </source>
</evidence>
<dbReference type="PANTHER" id="PTHR30485:SF0">
    <property type="entry name" value="NI_FE-HYDROGENASE 1 B-TYPE CYTOCHROME SUBUNIT-RELATED"/>
    <property type="match status" value="1"/>
</dbReference>
<feature type="transmembrane region" description="Helical" evidence="13">
    <location>
        <begin position="197"/>
        <end position="214"/>
    </location>
</feature>
<dbReference type="Gene3D" id="1.20.950.20">
    <property type="entry name" value="Transmembrane di-heme cytochromes, Chain C"/>
    <property type="match status" value="1"/>
</dbReference>
<evidence type="ECO:0000256" key="4">
    <source>
        <dbReference type="ARBA" id="ARBA00022475"/>
    </source>
</evidence>
<dbReference type="SUPFAM" id="SSF81342">
    <property type="entry name" value="Transmembrane di-heme cytochromes"/>
    <property type="match status" value="1"/>
</dbReference>
<keyword evidence="16" id="KW-1185">Reference proteome</keyword>
<evidence type="ECO:0000256" key="3">
    <source>
        <dbReference type="ARBA" id="ARBA00022448"/>
    </source>
</evidence>
<dbReference type="GO" id="GO:0005506">
    <property type="term" value="F:iron ion binding"/>
    <property type="evidence" value="ECO:0007669"/>
    <property type="project" value="InterPro"/>
</dbReference>
<dbReference type="InterPro" id="IPR016174">
    <property type="entry name" value="Di-haem_cyt_TM"/>
</dbReference>
<keyword evidence="6 13" id="KW-0812">Transmembrane</keyword>
<comment type="subcellular location">
    <subcellularLocation>
        <location evidence="1">Cell membrane</location>
        <topology evidence="1">Multi-pass membrane protein</topology>
    </subcellularLocation>
</comment>
<evidence type="ECO:0000256" key="12">
    <source>
        <dbReference type="ARBA" id="ARBA00072962"/>
    </source>
</evidence>
<keyword evidence="9 13" id="KW-1133">Transmembrane helix</keyword>
<organism evidence="15 16">
    <name type="scientific">Magnetospirillum fulvum</name>
    <name type="common">Rhodospirillum fulvum</name>
    <dbReference type="NCBI Taxonomy" id="1082"/>
    <lineage>
        <taxon>Bacteria</taxon>
        <taxon>Pseudomonadati</taxon>
        <taxon>Pseudomonadota</taxon>
        <taxon>Alphaproteobacteria</taxon>
        <taxon>Rhodospirillales</taxon>
        <taxon>Rhodospirillaceae</taxon>
        <taxon>Magnetospirillum</taxon>
    </lineage>
</organism>
<gene>
    <name evidence="15" type="ORF">SAMN04244559_01757</name>
</gene>
<dbReference type="AlphaFoldDB" id="A0A1H6HHS1"/>
<reference evidence="16" key="1">
    <citation type="submission" date="2016-10" db="EMBL/GenBank/DDBJ databases">
        <authorList>
            <person name="Varghese N."/>
            <person name="Submissions S."/>
        </authorList>
    </citation>
    <scope>NUCLEOTIDE SEQUENCE [LARGE SCALE GENOMIC DNA]</scope>
    <source>
        <strain evidence="16">DSM 13234</strain>
    </source>
</reference>
<keyword evidence="5" id="KW-0349">Heme</keyword>
<dbReference type="NCBIfam" id="TIGR02125">
    <property type="entry name" value="CytB-hydogenase"/>
    <property type="match status" value="1"/>
</dbReference>
<feature type="transmembrane region" description="Helical" evidence="13">
    <location>
        <begin position="33"/>
        <end position="53"/>
    </location>
</feature>
<dbReference type="Pfam" id="PF01292">
    <property type="entry name" value="Ni_hydr_CYTB"/>
    <property type="match status" value="1"/>
</dbReference>
<dbReference type="RefSeq" id="WP_074767642.1">
    <property type="nucleotide sequence ID" value="NZ_FNWO01000006.1"/>
</dbReference>
<evidence type="ECO:0000256" key="7">
    <source>
        <dbReference type="ARBA" id="ARBA00022723"/>
    </source>
</evidence>
<evidence type="ECO:0000313" key="16">
    <source>
        <dbReference type="Proteomes" id="UP000182983"/>
    </source>
</evidence>
<evidence type="ECO:0000256" key="2">
    <source>
        <dbReference type="ARBA" id="ARBA00008622"/>
    </source>
</evidence>
<dbReference type="GO" id="GO:0022904">
    <property type="term" value="P:respiratory electron transport chain"/>
    <property type="evidence" value="ECO:0007669"/>
    <property type="project" value="InterPro"/>
</dbReference>
<keyword evidence="11 13" id="KW-0472">Membrane</keyword>
<protein>
    <recommendedName>
        <fullName evidence="12">Probable Ni/Fe-hydrogenase B-type cytochrome subunit</fullName>
    </recommendedName>
</protein>
<feature type="transmembrane region" description="Helical" evidence="13">
    <location>
        <begin position="74"/>
        <end position="93"/>
    </location>
</feature>
<evidence type="ECO:0000256" key="9">
    <source>
        <dbReference type="ARBA" id="ARBA00022989"/>
    </source>
</evidence>
<dbReference type="PANTHER" id="PTHR30485">
    <property type="entry name" value="NI/FE-HYDROGENASE 1 B-TYPE CYTOCHROME SUBUNIT"/>
    <property type="match status" value="1"/>
</dbReference>
<comment type="similarity">
    <text evidence="2">Belongs to the HupC/HyaC/HydC family.</text>
</comment>
<dbReference type="InterPro" id="IPR051542">
    <property type="entry name" value="Hydrogenase_cytochrome"/>
</dbReference>
<evidence type="ECO:0000256" key="11">
    <source>
        <dbReference type="ARBA" id="ARBA00023136"/>
    </source>
</evidence>
<name>A0A1H6HHS1_MAGFU</name>
<evidence type="ECO:0000313" key="15">
    <source>
        <dbReference type="EMBL" id="SEH35357.1"/>
    </source>
</evidence>
<keyword evidence="4" id="KW-1003">Cell membrane</keyword>
<feature type="transmembrane region" description="Helical" evidence="13">
    <location>
        <begin position="141"/>
        <end position="164"/>
    </location>
</feature>
<keyword evidence="3" id="KW-0813">Transport</keyword>
<dbReference type="PRINTS" id="PR00161">
    <property type="entry name" value="NIHGNASECYTB"/>
</dbReference>
<evidence type="ECO:0000256" key="1">
    <source>
        <dbReference type="ARBA" id="ARBA00004651"/>
    </source>
</evidence>
<keyword evidence="10" id="KW-0408">Iron</keyword>
<evidence type="ECO:0000256" key="8">
    <source>
        <dbReference type="ARBA" id="ARBA00022982"/>
    </source>
</evidence>
<dbReference type="Proteomes" id="UP000182983">
    <property type="component" value="Unassembled WGS sequence"/>
</dbReference>
<evidence type="ECO:0000259" key="14">
    <source>
        <dbReference type="Pfam" id="PF01292"/>
    </source>
</evidence>
<keyword evidence="7" id="KW-0479">Metal-binding</keyword>
<proteinExistence type="inferred from homology"/>
<dbReference type="InterPro" id="IPR000516">
    <property type="entry name" value="Ni-dep_Hydgase_cyt-B"/>
</dbReference>
<dbReference type="FunFam" id="1.20.950.20:FF:000003">
    <property type="entry name" value="Ni/Fe-hydrogenase 1 b-type cytochrome subunit"/>
    <property type="match status" value="1"/>
</dbReference>
<keyword evidence="8" id="KW-0249">Electron transport</keyword>
<evidence type="ECO:0000256" key="5">
    <source>
        <dbReference type="ARBA" id="ARBA00022617"/>
    </source>
</evidence>
<dbReference type="InterPro" id="IPR011577">
    <property type="entry name" value="Cyt_b561_bac/Ni-Hgenase"/>
</dbReference>
<sequence length="241" mass="27662">MQEVTKLQGAIDSQGERAVSRQTVYVYETAVRLWHWINALAITVLCISGYLIGSPPPSVPGEASAYYLMGYIRFAHFSAGYVLAIGFLFRLYWAFVGNRYSKQIFVPPVWNKLWRWGLVYELKWYLFLVKDPKKYIGHNPLGHAAMSSFVVVLIFMICSGFALYSQGAGNDSWQFALFGWVFSIWPNAQDVHTWHHLGMWSIVIFAIIHVYAAIREDILSRQSTISSIVSGERVFRDDFRN</sequence>
<dbReference type="PROSITE" id="PS00883">
    <property type="entry name" value="NI_HGENASE_CYTB_2"/>
    <property type="match status" value="1"/>
</dbReference>
<dbReference type="GO" id="GO:0020037">
    <property type="term" value="F:heme binding"/>
    <property type="evidence" value="ECO:0007669"/>
    <property type="project" value="TreeGrafter"/>
</dbReference>
<dbReference type="GO" id="GO:0005886">
    <property type="term" value="C:plasma membrane"/>
    <property type="evidence" value="ECO:0007669"/>
    <property type="project" value="UniProtKB-SubCell"/>
</dbReference>
<dbReference type="EMBL" id="FNWO01000006">
    <property type="protein sequence ID" value="SEH35357.1"/>
    <property type="molecule type" value="Genomic_DNA"/>
</dbReference>
<dbReference type="GO" id="GO:0009055">
    <property type="term" value="F:electron transfer activity"/>
    <property type="evidence" value="ECO:0007669"/>
    <property type="project" value="InterPro"/>
</dbReference>
<feature type="domain" description="Cytochrome b561 bacterial/Ni-hydrogenase" evidence="14">
    <location>
        <begin position="26"/>
        <end position="231"/>
    </location>
</feature>
<dbReference type="OrthoDB" id="9781740at2"/>
<evidence type="ECO:0000256" key="6">
    <source>
        <dbReference type="ARBA" id="ARBA00022692"/>
    </source>
</evidence>
<evidence type="ECO:0000256" key="10">
    <source>
        <dbReference type="ARBA" id="ARBA00023004"/>
    </source>
</evidence>
<accession>A0A1H6HHS1</accession>